<dbReference type="CDD" id="cd00801">
    <property type="entry name" value="INT_P4_C"/>
    <property type="match status" value="1"/>
</dbReference>
<dbReference type="InterPro" id="IPR002104">
    <property type="entry name" value="Integrase_catalytic"/>
</dbReference>
<dbReference type="Pfam" id="PF13356">
    <property type="entry name" value="Arm-DNA-bind_3"/>
    <property type="match status" value="1"/>
</dbReference>
<dbReference type="GO" id="GO:0006310">
    <property type="term" value="P:DNA recombination"/>
    <property type="evidence" value="ECO:0007669"/>
    <property type="project" value="UniProtKB-KW"/>
</dbReference>
<dbReference type="Pfam" id="PF00589">
    <property type="entry name" value="Phage_integrase"/>
    <property type="match status" value="1"/>
</dbReference>
<reference evidence="8" key="1">
    <citation type="submission" date="2016-10" db="EMBL/GenBank/DDBJ databases">
        <authorList>
            <person name="Varghese N."/>
            <person name="Submissions S."/>
        </authorList>
    </citation>
    <scope>NUCLEOTIDE SEQUENCE [LARGE SCALE GENOMIC DNA]</scope>
    <source>
        <strain evidence="8">LMG 26031</strain>
    </source>
</reference>
<organism evidence="7 8">
    <name type="scientific">Paraburkholderia diazotrophica</name>
    <dbReference type="NCBI Taxonomy" id="667676"/>
    <lineage>
        <taxon>Bacteria</taxon>
        <taxon>Pseudomonadati</taxon>
        <taxon>Pseudomonadota</taxon>
        <taxon>Betaproteobacteria</taxon>
        <taxon>Burkholderiales</taxon>
        <taxon>Burkholderiaceae</taxon>
        <taxon>Paraburkholderia</taxon>
    </lineage>
</organism>
<dbReference type="InterPro" id="IPR050808">
    <property type="entry name" value="Phage_Integrase"/>
</dbReference>
<protein>
    <submittedName>
        <fullName evidence="7">Integrase</fullName>
    </submittedName>
</protein>
<accession>A0A1H6V788</accession>
<dbReference type="PROSITE" id="PS51898">
    <property type="entry name" value="TYR_RECOMBINASE"/>
    <property type="match status" value="1"/>
</dbReference>
<dbReference type="Gene3D" id="3.30.160.390">
    <property type="entry name" value="Integrase, DNA-binding domain"/>
    <property type="match status" value="1"/>
</dbReference>
<dbReference type="PANTHER" id="PTHR30629">
    <property type="entry name" value="PROPHAGE INTEGRASE"/>
    <property type="match status" value="1"/>
</dbReference>
<evidence type="ECO:0000259" key="6">
    <source>
        <dbReference type="PROSITE" id="PS51898"/>
    </source>
</evidence>
<evidence type="ECO:0000256" key="2">
    <source>
        <dbReference type="ARBA" id="ARBA00022908"/>
    </source>
</evidence>
<dbReference type="InterPro" id="IPR038488">
    <property type="entry name" value="Integrase_DNA-bd_sf"/>
</dbReference>
<dbReference type="RefSeq" id="WP_090864865.1">
    <property type="nucleotide sequence ID" value="NZ_FNYE01000005.1"/>
</dbReference>
<keyword evidence="4" id="KW-0233">DNA recombination</keyword>
<evidence type="ECO:0000313" key="7">
    <source>
        <dbReference type="EMBL" id="SEI96530.1"/>
    </source>
</evidence>
<dbReference type="InterPro" id="IPR025166">
    <property type="entry name" value="Integrase_DNA_bind_dom"/>
</dbReference>
<dbReference type="SUPFAM" id="SSF56349">
    <property type="entry name" value="DNA breaking-rejoining enzymes"/>
    <property type="match status" value="1"/>
</dbReference>
<feature type="region of interest" description="Disordered" evidence="5">
    <location>
        <begin position="83"/>
        <end position="105"/>
    </location>
</feature>
<evidence type="ECO:0000256" key="5">
    <source>
        <dbReference type="SAM" id="MobiDB-lite"/>
    </source>
</evidence>
<dbReference type="Proteomes" id="UP000198866">
    <property type="component" value="Unassembled WGS sequence"/>
</dbReference>
<gene>
    <name evidence="7" type="ORF">SAMN05192539_1005222</name>
</gene>
<dbReference type="InterPro" id="IPR011010">
    <property type="entry name" value="DNA_brk_join_enz"/>
</dbReference>
<dbReference type="Gene3D" id="1.10.443.10">
    <property type="entry name" value="Intergrase catalytic core"/>
    <property type="match status" value="1"/>
</dbReference>
<comment type="similarity">
    <text evidence="1">Belongs to the 'phage' integrase family.</text>
</comment>
<dbReference type="Gene3D" id="1.10.150.130">
    <property type="match status" value="1"/>
</dbReference>
<dbReference type="PANTHER" id="PTHR30629:SF2">
    <property type="entry name" value="PROPHAGE INTEGRASE INTS-RELATED"/>
    <property type="match status" value="1"/>
</dbReference>
<dbReference type="EMBL" id="FNYE01000005">
    <property type="protein sequence ID" value="SEI96530.1"/>
    <property type="molecule type" value="Genomic_DNA"/>
</dbReference>
<sequence length="420" mass="47011">MPKPTQKVEDAPALTPGIIAAMTPGVELADRSNPGLRVRCNASGTKTFFYRYRAQDGGLRQIKLGEFGAMTLAGARSALQKKKLEREQGIDPQKEKRKARAEATRAREASRAKAYTVADLVEDYISENLSKLKRGGEGERLLRKELLPKLGHRPAAAVTRRELQDEVMRPTMTRAARVATMLLSRIRCAYAHGLEQGRLPDDHISPTIGIKGAPQVRRTRALSDGELATFLRWLPHSPYSRSVRDVVHLCLLTGCRSGEIVAARWRDIDLERGTWVLRDTKNSLPHTVMLSRQAVELLRYRRDLDDEFAFPSPKRPNRHINQKAVGLAQYEARQPTADGKVTDPLTANWSTHDLRRSAATGLARLGCPRVVQDRILNHVDNSIGAIYDVHRYDDEARHWLQVWSDHLTALTAPNVASIAA</sequence>
<dbReference type="STRING" id="667676.SAMN05192539_1005222"/>
<proteinExistence type="inferred from homology"/>
<keyword evidence="2" id="KW-0229">DNA integration</keyword>
<name>A0A1H6V788_9BURK</name>
<feature type="domain" description="Tyr recombinase" evidence="6">
    <location>
        <begin position="217"/>
        <end position="401"/>
    </location>
</feature>
<dbReference type="OrthoDB" id="9775880at2"/>
<dbReference type="GO" id="GO:0003677">
    <property type="term" value="F:DNA binding"/>
    <property type="evidence" value="ECO:0007669"/>
    <property type="project" value="UniProtKB-KW"/>
</dbReference>
<keyword evidence="3" id="KW-0238">DNA-binding</keyword>
<dbReference type="AlphaFoldDB" id="A0A1H6V788"/>
<evidence type="ECO:0000256" key="4">
    <source>
        <dbReference type="ARBA" id="ARBA00023172"/>
    </source>
</evidence>
<dbReference type="GO" id="GO:0015074">
    <property type="term" value="P:DNA integration"/>
    <property type="evidence" value="ECO:0007669"/>
    <property type="project" value="UniProtKB-KW"/>
</dbReference>
<evidence type="ECO:0000256" key="1">
    <source>
        <dbReference type="ARBA" id="ARBA00008857"/>
    </source>
</evidence>
<evidence type="ECO:0000313" key="8">
    <source>
        <dbReference type="Proteomes" id="UP000198866"/>
    </source>
</evidence>
<evidence type="ECO:0000256" key="3">
    <source>
        <dbReference type="ARBA" id="ARBA00023125"/>
    </source>
</evidence>
<dbReference type="InterPro" id="IPR010998">
    <property type="entry name" value="Integrase_recombinase_N"/>
</dbReference>
<dbReference type="InterPro" id="IPR013762">
    <property type="entry name" value="Integrase-like_cat_sf"/>
</dbReference>
<keyword evidence="8" id="KW-1185">Reference proteome</keyword>